<dbReference type="Pfam" id="PF01545">
    <property type="entry name" value="Cation_efflux"/>
    <property type="match status" value="1"/>
</dbReference>
<feature type="transmembrane region" description="Helical" evidence="6">
    <location>
        <begin position="158"/>
        <end position="176"/>
    </location>
</feature>
<dbReference type="AlphaFoldDB" id="A0A1G6RLX7"/>
<dbReference type="InterPro" id="IPR027469">
    <property type="entry name" value="Cation_efflux_TMD_sf"/>
</dbReference>
<feature type="transmembrane region" description="Helical" evidence="6">
    <location>
        <begin position="119"/>
        <end position="137"/>
    </location>
</feature>
<dbReference type="GO" id="GO:0015093">
    <property type="term" value="F:ferrous iron transmembrane transporter activity"/>
    <property type="evidence" value="ECO:0007669"/>
    <property type="project" value="TreeGrafter"/>
</dbReference>
<dbReference type="PANTHER" id="PTHR43840">
    <property type="entry name" value="MITOCHONDRIAL METAL TRANSPORTER 1-RELATED"/>
    <property type="match status" value="1"/>
</dbReference>
<feature type="transmembrane region" description="Helical" evidence="6">
    <location>
        <begin position="79"/>
        <end position="99"/>
    </location>
</feature>
<evidence type="ECO:0000256" key="3">
    <source>
        <dbReference type="ARBA" id="ARBA00022692"/>
    </source>
</evidence>
<feature type="transmembrane region" description="Helical" evidence="6">
    <location>
        <begin position="14"/>
        <end position="35"/>
    </location>
</feature>
<evidence type="ECO:0000256" key="1">
    <source>
        <dbReference type="ARBA" id="ARBA00004141"/>
    </source>
</evidence>
<dbReference type="InterPro" id="IPR050291">
    <property type="entry name" value="CDF_Transporter"/>
</dbReference>
<dbReference type="RefSeq" id="WP_083577485.1">
    <property type="nucleotide sequence ID" value="NZ_FNAB01000002.1"/>
</dbReference>
<dbReference type="GO" id="GO:0015341">
    <property type="term" value="F:zinc efflux antiporter activity"/>
    <property type="evidence" value="ECO:0007669"/>
    <property type="project" value="TreeGrafter"/>
</dbReference>
<feature type="transmembrane region" description="Helical" evidence="6">
    <location>
        <begin position="188"/>
        <end position="206"/>
    </location>
</feature>
<keyword evidence="5 6" id="KW-0472">Membrane</keyword>
<sequence length="302" mass="31884">MAPTSDAARREQSVLRVCLAASAVLAALAVCWGLVSGSQVILLDGAYALIGMALTWLSLVTSRVAASGPTARYPFGREALTPVVVVVQGLALFGTLAYAAAEAVRVILDGGGEVAGGSLLGYGLVSAALSAAAYLYVRAAARGSDLLAAESRQWLSGTVFSAVIAVGGVVVLALRYTSWTSADRYVDSVLVLVTCALLLPQPVTMLRSAMVEILEGAPTDAVQEPVHRAIAEVRATFDLPEPETSISKVGRKMYVEVVFLDPPGLWEITDEDAVRRALIGRLRELPYDLWVNVELTTDPELV</sequence>
<keyword evidence="3 6" id="KW-0812">Transmembrane</keyword>
<evidence type="ECO:0000256" key="6">
    <source>
        <dbReference type="SAM" id="Phobius"/>
    </source>
</evidence>
<dbReference type="Proteomes" id="UP000199417">
    <property type="component" value="Unassembled WGS sequence"/>
</dbReference>
<keyword evidence="4 6" id="KW-1133">Transmembrane helix</keyword>
<dbReference type="SUPFAM" id="SSF161111">
    <property type="entry name" value="Cation efflux protein transmembrane domain-like"/>
    <property type="match status" value="1"/>
</dbReference>
<dbReference type="EMBL" id="FNAB01000002">
    <property type="protein sequence ID" value="SDD04957.1"/>
    <property type="molecule type" value="Genomic_DNA"/>
</dbReference>
<evidence type="ECO:0000256" key="5">
    <source>
        <dbReference type="ARBA" id="ARBA00023136"/>
    </source>
</evidence>
<dbReference type="PANTHER" id="PTHR43840:SF15">
    <property type="entry name" value="MITOCHONDRIAL METAL TRANSPORTER 1-RELATED"/>
    <property type="match status" value="1"/>
</dbReference>
<protein>
    <submittedName>
        <fullName evidence="8">Predicted Co/Zn/Cd cation transporter, cation efflux family</fullName>
    </submittedName>
</protein>
<feature type="transmembrane region" description="Helical" evidence="6">
    <location>
        <begin position="41"/>
        <end position="59"/>
    </location>
</feature>
<organism evidence="8 9">
    <name type="scientific">Rhodococcus tukisamuensis</name>
    <dbReference type="NCBI Taxonomy" id="168276"/>
    <lineage>
        <taxon>Bacteria</taxon>
        <taxon>Bacillati</taxon>
        <taxon>Actinomycetota</taxon>
        <taxon>Actinomycetes</taxon>
        <taxon>Mycobacteriales</taxon>
        <taxon>Nocardiaceae</taxon>
        <taxon>Rhodococcus</taxon>
    </lineage>
</organism>
<name>A0A1G6RLX7_9NOCA</name>
<gene>
    <name evidence="8" type="ORF">SAMN05444580_102499</name>
</gene>
<dbReference type="STRING" id="168276.SAMN05444580_102499"/>
<dbReference type="InterPro" id="IPR058533">
    <property type="entry name" value="Cation_efflux_TM"/>
</dbReference>
<feature type="domain" description="Cation efflux protein transmembrane" evidence="7">
    <location>
        <begin position="17"/>
        <end position="214"/>
    </location>
</feature>
<evidence type="ECO:0000313" key="9">
    <source>
        <dbReference type="Proteomes" id="UP000199417"/>
    </source>
</evidence>
<evidence type="ECO:0000256" key="2">
    <source>
        <dbReference type="ARBA" id="ARBA00022448"/>
    </source>
</evidence>
<dbReference type="Gene3D" id="1.20.1510.10">
    <property type="entry name" value="Cation efflux protein transmembrane domain"/>
    <property type="match status" value="1"/>
</dbReference>
<keyword evidence="9" id="KW-1185">Reference proteome</keyword>
<dbReference type="GO" id="GO:0006882">
    <property type="term" value="P:intracellular zinc ion homeostasis"/>
    <property type="evidence" value="ECO:0007669"/>
    <property type="project" value="TreeGrafter"/>
</dbReference>
<dbReference type="GO" id="GO:0015086">
    <property type="term" value="F:cadmium ion transmembrane transporter activity"/>
    <property type="evidence" value="ECO:0007669"/>
    <property type="project" value="TreeGrafter"/>
</dbReference>
<evidence type="ECO:0000256" key="4">
    <source>
        <dbReference type="ARBA" id="ARBA00022989"/>
    </source>
</evidence>
<comment type="subcellular location">
    <subcellularLocation>
        <location evidence="1">Membrane</location>
        <topology evidence="1">Multi-pass membrane protein</topology>
    </subcellularLocation>
</comment>
<keyword evidence="2" id="KW-0813">Transport</keyword>
<evidence type="ECO:0000313" key="8">
    <source>
        <dbReference type="EMBL" id="SDD04957.1"/>
    </source>
</evidence>
<accession>A0A1G6RLX7</accession>
<reference evidence="8 9" key="1">
    <citation type="submission" date="2016-10" db="EMBL/GenBank/DDBJ databases">
        <authorList>
            <person name="de Groot N.N."/>
        </authorList>
    </citation>
    <scope>NUCLEOTIDE SEQUENCE [LARGE SCALE GENOMIC DNA]</scope>
    <source>
        <strain evidence="8 9">JCM 11308</strain>
    </source>
</reference>
<proteinExistence type="predicted"/>
<evidence type="ECO:0000259" key="7">
    <source>
        <dbReference type="Pfam" id="PF01545"/>
    </source>
</evidence>
<dbReference type="GO" id="GO:0005886">
    <property type="term" value="C:plasma membrane"/>
    <property type="evidence" value="ECO:0007669"/>
    <property type="project" value="TreeGrafter"/>
</dbReference>